<evidence type="ECO:0000313" key="2">
    <source>
        <dbReference type="EMBL" id="KAH0968173.1"/>
    </source>
</evidence>
<dbReference type="GeneID" id="68349944"/>
<keyword evidence="3" id="KW-1185">Reference proteome</keyword>
<dbReference type="Gene3D" id="3.60.15.10">
    <property type="entry name" value="Ribonuclease Z/Hydroxyacylglutathione hydrolase-like"/>
    <property type="match status" value="2"/>
</dbReference>
<dbReference type="RefSeq" id="XP_044725686.1">
    <property type="nucleotide sequence ID" value="XM_044859286.1"/>
</dbReference>
<reference evidence="2" key="1">
    <citation type="submission" date="2021-09" db="EMBL/GenBank/DDBJ databases">
        <title>A high-quality genome of the endoparasitic fungus Hirsutella rhossiliensis with a comparison of Hirsutella genomes reveals transposable elements contributing to genome size variation.</title>
        <authorList>
            <person name="Lin R."/>
            <person name="Jiao Y."/>
            <person name="Sun X."/>
            <person name="Ling J."/>
            <person name="Xie B."/>
            <person name="Cheng X."/>
        </authorList>
    </citation>
    <scope>NUCLEOTIDE SEQUENCE</scope>
    <source>
        <strain evidence="2">HR02</strain>
    </source>
</reference>
<dbReference type="EMBL" id="JAIZPD010000001">
    <property type="protein sequence ID" value="KAH0968173.1"/>
    <property type="molecule type" value="Genomic_DNA"/>
</dbReference>
<evidence type="ECO:0000256" key="1">
    <source>
        <dbReference type="SAM" id="MobiDB-lite"/>
    </source>
</evidence>
<dbReference type="Proteomes" id="UP000824596">
    <property type="component" value="Unassembled WGS sequence"/>
</dbReference>
<feature type="region of interest" description="Disordered" evidence="1">
    <location>
        <begin position="127"/>
        <end position="179"/>
    </location>
</feature>
<feature type="compositionally biased region" description="Acidic residues" evidence="1">
    <location>
        <begin position="133"/>
        <end position="154"/>
    </location>
</feature>
<sequence length="359" mass="38955">MSDTPPHQRPRFASALAQSPRSDVLEWRLPRPFAHCVLTGRSRAAWHTSFVVPQLDLLLDAGLCVNRLRPRHVFLTHGHSDHTLLAPAFVGGGGGGGDGDDGLPHVYCPVEMAGLFDDFVRASVLLDAGGGGPDEEPRDDDDDGGVGVDDDKDGQEDGRQDSTAQEQGTDAPNTTENTTHITHALRPGDTVPLHHLRSRANTLVTATAFACTHSVPSLGYLFSRVTQRLRPALAALAGPRLQALRAAGEWLTEPHAVPFLAFLGDSTADTLAAEPEWLRAGVPVVVTECSFLYPRHKALADRTKHTAWGDLVHVVRRWPQTTFVLTHFSLRYSEADIVAFFTDMVDCPANIVVWADPLA</sequence>
<dbReference type="PANTHER" id="PTHR46504">
    <property type="entry name" value="TRNASE Z TRZ1"/>
    <property type="match status" value="1"/>
</dbReference>
<dbReference type="InterPro" id="IPR036866">
    <property type="entry name" value="RibonucZ/Hydroxyglut_hydro"/>
</dbReference>
<name>A0A9P8N5T7_9HYPO</name>
<dbReference type="AlphaFoldDB" id="A0A9P8N5T7"/>
<organism evidence="2 3">
    <name type="scientific">Hirsutella rhossiliensis</name>
    <dbReference type="NCBI Taxonomy" id="111463"/>
    <lineage>
        <taxon>Eukaryota</taxon>
        <taxon>Fungi</taxon>
        <taxon>Dikarya</taxon>
        <taxon>Ascomycota</taxon>
        <taxon>Pezizomycotina</taxon>
        <taxon>Sordariomycetes</taxon>
        <taxon>Hypocreomycetidae</taxon>
        <taxon>Hypocreales</taxon>
        <taxon>Ophiocordycipitaceae</taxon>
        <taxon>Hirsutella</taxon>
    </lineage>
</organism>
<dbReference type="OrthoDB" id="527344at2759"/>
<proteinExistence type="predicted"/>
<accession>A0A9P8N5T7</accession>
<protein>
    <submittedName>
        <fullName evidence="2">3'-tRNA processing endoribonuclease</fullName>
    </submittedName>
</protein>
<gene>
    <name evidence="2" type="ORF">HRG_00815</name>
</gene>
<evidence type="ECO:0000313" key="3">
    <source>
        <dbReference type="Proteomes" id="UP000824596"/>
    </source>
</evidence>
<dbReference type="SUPFAM" id="SSF56281">
    <property type="entry name" value="Metallo-hydrolase/oxidoreductase"/>
    <property type="match status" value="1"/>
</dbReference>
<feature type="compositionally biased region" description="Polar residues" evidence="1">
    <location>
        <begin position="162"/>
        <end position="179"/>
    </location>
</feature>
<dbReference type="PANTHER" id="PTHR46504:SF2">
    <property type="entry name" value="TRNASE Z TRZ1"/>
    <property type="match status" value="1"/>
</dbReference>
<comment type="caution">
    <text evidence="2">The sequence shown here is derived from an EMBL/GenBank/DDBJ whole genome shotgun (WGS) entry which is preliminary data.</text>
</comment>